<dbReference type="AlphaFoldDB" id="A0A804MZX6"/>
<dbReference type="EnsemblPlants" id="Zm00001eb124190_T002">
    <property type="protein sequence ID" value="Zm00001eb124190_P002"/>
    <property type="gene ID" value="Zm00001eb124190"/>
</dbReference>
<dbReference type="FunCoup" id="A0A804MZX6">
    <property type="interactions" value="184"/>
</dbReference>
<dbReference type="InterPro" id="IPR050317">
    <property type="entry name" value="Plant_Fungal_Acyltransferase"/>
</dbReference>
<dbReference type="PANTHER" id="PTHR31642">
    <property type="entry name" value="TRICHOTHECENE 3-O-ACETYLTRANSFERASE"/>
    <property type="match status" value="1"/>
</dbReference>
<protein>
    <recommendedName>
        <fullName evidence="7">Putrescine hydroxycinnamoyltransferase 1</fullName>
    </recommendedName>
</protein>
<evidence type="ECO:0000313" key="4">
    <source>
        <dbReference type="EnsemblPlants" id="Zm00001eb124190_P002"/>
    </source>
</evidence>
<dbReference type="InParanoid" id="A0A804MZX6"/>
<evidence type="ECO:0008006" key="7">
    <source>
        <dbReference type="Google" id="ProtNLM"/>
    </source>
</evidence>
<keyword evidence="2" id="KW-0808">Transferase</keyword>
<evidence type="ECO:0000256" key="2">
    <source>
        <dbReference type="ARBA" id="ARBA00022679"/>
    </source>
</evidence>
<name>A0A804MZX6_MAIZE</name>
<gene>
    <name evidence="4" type="primary">LOC103649769</name>
</gene>
<dbReference type="InterPro" id="IPR023213">
    <property type="entry name" value="CAT-like_dom_sf"/>
</dbReference>
<dbReference type="Gene3D" id="3.30.559.10">
    <property type="entry name" value="Chloramphenicol acetyltransferase-like domain"/>
    <property type="match status" value="2"/>
</dbReference>
<keyword evidence="3" id="KW-0012">Acyltransferase</keyword>
<accession>A0A804MZX6</accession>
<sequence length="438" mass="47379">MESIDLKVQVVESSFIAPSEPTPSKGLWLSSLDILLVNIGHTPTIYLYSSNDVAAADFFDVGRLKKAMAKALVPFYPLAGRLGNNSDNGRTEISCNGEGALFVVAHADGDLTIDDIKKLKPSPELRRLFIPLIEPSSIIMAIQVVTSLKCGGVVLGTAIHHAAADASSAFHFFQTWSAFCKHGDRAAVAVELPCHDRTLLRARSPPTVHPDALLTLLPRLTLSDPEGSLATEVFTISSDQLASLKHLCGGASTFCAVSALLWQCACVARRLPPDSQVRMLFPADLRRRMRPPLPSHYFGNAVFRLCATGRAGDIGTVALGSVAARIKGAIDRMDDELVRSAIDYYEYETAEVNKRRTPTGTLPQTDLNITSWLGRSQYDADFGWGTPQFMSRADSDRGGFVHLINDEGGGTATGDVRVLVTVGAENIKELGRLLYAKL</sequence>
<comment type="similarity">
    <text evidence="1">Belongs to the plant acyltransferase family.</text>
</comment>
<dbReference type="PANTHER" id="PTHR31642:SF154">
    <property type="entry name" value="PUTRESCINE HYDROXYCINNAMOYLTRANSFERASE 1"/>
    <property type="match status" value="1"/>
</dbReference>
<dbReference type="Proteomes" id="UP000007305">
    <property type="component" value="Chromosome 3"/>
</dbReference>
<keyword evidence="5" id="KW-1185">Reference proteome</keyword>
<evidence type="ECO:0000256" key="1">
    <source>
        <dbReference type="ARBA" id="ARBA00009861"/>
    </source>
</evidence>
<evidence type="ECO:0007829" key="6">
    <source>
        <dbReference type="PeptideAtlas" id="A0A804MZX6"/>
    </source>
</evidence>
<evidence type="ECO:0000256" key="3">
    <source>
        <dbReference type="ARBA" id="ARBA00023315"/>
    </source>
</evidence>
<organism evidence="4 5">
    <name type="scientific">Zea mays</name>
    <name type="common">Maize</name>
    <dbReference type="NCBI Taxonomy" id="4577"/>
    <lineage>
        <taxon>Eukaryota</taxon>
        <taxon>Viridiplantae</taxon>
        <taxon>Streptophyta</taxon>
        <taxon>Embryophyta</taxon>
        <taxon>Tracheophyta</taxon>
        <taxon>Spermatophyta</taxon>
        <taxon>Magnoliopsida</taxon>
        <taxon>Liliopsida</taxon>
        <taxon>Poales</taxon>
        <taxon>Poaceae</taxon>
        <taxon>PACMAD clade</taxon>
        <taxon>Panicoideae</taxon>
        <taxon>Andropogonodae</taxon>
        <taxon>Andropogoneae</taxon>
        <taxon>Tripsacinae</taxon>
        <taxon>Zea</taxon>
    </lineage>
</organism>
<reference evidence="5" key="1">
    <citation type="submission" date="2015-12" db="EMBL/GenBank/DDBJ databases">
        <title>Update maize B73 reference genome by single molecule sequencing technologies.</title>
        <authorList>
            <consortium name="Maize Genome Sequencing Project"/>
            <person name="Ware D."/>
        </authorList>
    </citation>
    <scope>NUCLEOTIDE SEQUENCE [LARGE SCALE GENOMIC DNA]</scope>
    <source>
        <strain evidence="5">cv. B73</strain>
    </source>
</reference>
<reference evidence="4" key="2">
    <citation type="submission" date="2019-07" db="EMBL/GenBank/DDBJ databases">
        <authorList>
            <person name="Seetharam A."/>
            <person name="Woodhouse M."/>
            <person name="Cannon E."/>
        </authorList>
    </citation>
    <scope>NUCLEOTIDE SEQUENCE [LARGE SCALE GENOMIC DNA]</scope>
    <source>
        <strain evidence="4">cv. B73</strain>
    </source>
</reference>
<keyword evidence="6" id="KW-1267">Proteomics identification</keyword>
<dbReference type="OrthoDB" id="610638at2759"/>
<dbReference type="Pfam" id="PF02458">
    <property type="entry name" value="Transferase"/>
    <property type="match status" value="1"/>
</dbReference>
<proteinExistence type="evidence at protein level"/>
<dbReference type="Gramene" id="Zm00001eb124190_T002">
    <property type="protein sequence ID" value="Zm00001eb124190_P002"/>
    <property type="gene ID" value="Zm00001eb124190"/>
</dbReference>
<evidence type="ECO:0000313" key="5">
    <source>
        <dbReference type="Proteomes" id="UP000007305"/>
    </source>
</evidence>
<reference evidence="4" key="3">
    <citation type="submission" date="2021-05" db="UniProtKB">
        <authorList>
            <consortium name="EnsemblPlants"/>
        </authorList>
    </citation>
    <scope>IDENTIFICATION</scope>
    <source>
        <strain evidence="4">cv. B73</strain>
    </source>
</reference>
<dbReference type="GO" id="GO:0016747">
    <property type="term" value="F:acyltransferase activity, transferring groups other than amino-acyl groups"/>
    <property type="evidence" value="ECO:0000318"/>
    <property type="project" value="GO_Central"/>
</dbReference>